<dbReference type="PANTHER" id="PTHR35336">
    <property type="entry name" value="ADENOSYLCOBINAMIDE AMIDOHYDROLASE"/>
    <property type="match status" value="1"/>
</dbReference>
<dbReference type="AlphaFoldDB" id="A0A1R3WW52"/>
<dbReference type="STRING" id="515897.SAMN05421849_1748"/>
<dbReference type="Proteomes" id="UP000192455">
    <property type="component" value="Unassembled WGS sequence"/>
</dbReference>
<gene>
    <name evidence="1" type="ORF">SAMN05421849_1748</name>
</gene>
<dbReference type="OrthoDB" id="9767827at2"/>
<keyword evidence="2" id="KW-1185">Reference proteome</keyword>
<dbReference type="GO" id="GO:0016787">
    <property type="term" value="F:hydrolase activity"/>
    <property type="evidence" value="ECO:0007669"/>
    <property type="project" value="UniProtKB-KW"/>
</dbReference>
<keyword evidence="1" id="KW-0378">Hydrolase</keyword>
<dbReference type="InterPro" id="IPR002808">
    <property type="entry name" value="AdoCbi_amidolase"/>
</dbReference>
<evidence type="ECO:0000313" key="1">
    <source>
        <dbReference type="EMBL" id="SIT82644.1"/>
    </source>
</evidence>
<sequence length="222" mass="23005">MNVTLKAPWLMFDLGAPHRIISWAVANPGLTDASRILWREVRNADLPEGFDADAWLARELAVRGESDAVAMLTSRSLAAYRTASVTVDGIRADCVVTAGLSNAERIGTRLPPADAESGAGWGTINIGLRLSCGLNDAALIEAVSISAEARTAAIMETGPMLATGQATGTGTDCIAIAAPAGTGRHVGLHTAAGEALGRATHDAVRAATLAWMEAAGRHQQMP</sequence>
<dbReference type="EMBL" id="FTPS01000001">
    <property type="protein sequence ID" value="SIT82644.1"/>
    <property type="molecule type" value="Genomic_DNA"/>
</dbReference>
<protein>
    <submittedName>
        <fullName evidence="1">Adenosylcobinamide hydrolase</fullName>
    </submittedName>
</protein>
<dbReference type="RefSeq" id="WP_076649492.1">
    <property type="nucleotide sequence ID" value="NZ_FTPS01000001.1"/>
</dbReference>
<reference evidence="1 2" key="1">
    <citation type="submission" date="2017-01" db="EMBL/GenBank/DDBJ databases">
        <authorList>
            <person name="Mah S.A."/>
            <person name="Swanson W.J."/>
            <person name="Moy G.W."/>
            <person name="Vacquier V.D."/>
        </authorList>
    </citation>
    <scope>NUCLEOTIDE SEQUENCE [LARGE SCALE GENOMIC DNA]</scope>
    <source>
        <strain evidence="1 2">DSM 21219</strain>
    </source>
</reference>
<evidence type="ECO:0000313" key="2">
    <source>
        <dbReference type="Proteomes" id="UP000192455"/>
    </source>
</evidence>
<organism evidence="1 2">
    <name type="scientific">Pontibaca methylaminivorans</name>
    <dbReference type="NCBI Taxonomy" id="515897"/>
    <lineage>
        <taxon>Bacteria</taxon>
        <taxon>Pseudomonadati</taxon>
        <taxon>Pseudomonadota</taxon>
        <taxon>Alphaproteobacteria</taxon>
        <taxon>Rhodobacterales</taxon>
        <taxon>Roseobacteraceae</taxon>
        <taxon>Pontibaca</taxon>
    </lineage>
</organism>
<dbReference type="PANTHER" id="PTHR35336:SF5">
    <property type="entry name" value="ADENOSYLCOBINAMIDE AMIDOHYDROLASE"/>
    <property type="match status" value="1"/>
</dbReference>
<name>A0A1R3WW52_9RHOB</name>
<proteinExistence type="predicted"/>
<accession>A0A1R3WW52</accession>
<dbReference type="InterPro" id="IPR052209">
    <property type="entry name" value="CbiZ"/>
</dbReference>
<dbReference type="Pfam" id="PF01955">
    <property type="entry name" value="CbiZ"/>
    <property type="match status" value="1"/>
</dbReference>